<dbReference type="PANTHER" id="PTHR11748">
    <property type="entry name" value="D-LACTATE DEHYDROGENASE"/>
    <property type="match status" value="1"/>
</dbReference>
<reference evidence="4 5" key="1">
    <citation type="submission" date="2018-12" db="EMBL/GenBank/DDBJ databases">
        <title>The genome of Variovorax gossypii DSM 100435.</title>
        <authorList>
            <person name="Gao J."/>
            <person name="Sun J."/>
        </authorList>
    </citation>
    <scope>NUCLEOTIDE SEQUENCE [LARGE SCALE GENOMIC DNA]</scope>
    <source>
        <strain evidence="4 5">DSM 100435</strain>
    </source>
</reference>
<proteinExistence type="predicted"/>
<dbReference type="GO" id="GO:0071949">
    <property type="term" value="F:FAD binding"/>
    <property type="evidence" value="ECO:0007669"/>
    <property type="project" value="InterPro"/>
</dbReference>
<organism evidence="4 5">
    <name type="scientific">Variovorax gossypii</name>
    <dbReference type="NCBI Taxonomy" id="1679495"/>
    <lineage>
        <taxon>Bacteria</taxon>
        <taxon>Pseudomonadati</taxon>
        <taxon>Pseudomonadota</taxon>
        <taxon>Betaproteobacteria</taxon>
        <taxon>Burkholderiales</taxon>
        <taxon>Comamonadaceae</taxon>
        <taxon>Variovorax</taxon>
    </lineage>
</organism>
<dbReference type="AlphaFoldDB" id="A0A431TGI7"/>
<dbReference type="EMBL" id="RXOE01000007">
    <property type="protein sequence ID" value="RTQ32112.1"/>
    <property type="molecule type" value="Genomic_DNA"/>
</dbReference>
<accession>A0A431TGI7</accession>
<dbReference type="RefSeq" id="WP_126472605.1">
    <property type="nucleotide sequence ID" value="NZ_RXOE01000007.1"/>
</dbReference>
<dbReference type="SUPFAM" id="SSF56176">
    <property type="entry name" value="FAD-binding/transporter-associated domain-like"/>
    <property type="match status" value="1"/>
</dbReference>
<dbReference type="GO" id="GO:0008720">
    <property type="term" value="F:D-lactate dehydrogenase (NAD+) activity"/>
    <property type="evidence" value="ECO:0007669"/>
    <property type="project" value="TreeGrafter"/>
</dbReference>
<dbReference type="Gene3D" id="3.30.465.10">
    <property type="match status" value="1"/>
</dbReference>
<dbReference type="GO" id="GO:1903457">
    <property type="term" value="P:lactate catabolic process"/>
    <property type="evidence" value="ECO:0007669"/>
    <property type="project" value="TreeGrafter"/>
</dbReference>
<dbReference type="PROSITE" id="PS51387">
    <property type="entry name" value="FAD_PCMH"/>
    <property type="match status" value="1"/>
</dbReference>
<evidence type="ECO:0000256" key="2">
    <source>
        <dbReference type="ARBA" id="ARBA00022827"/>
    </source>
</evidence>
<dbReference type="InterPro" id="IPR016169">
    <property type="entry name" value="FAD-bd_PCMH_sub2"/>
</dbReference>
<gene>
    <name evidence="4" type="ORF">EJP69_22830</name>
</gene>
<name>A0A431TGI7_9BURK</name>
<protein>
    <submittedName>
        <fullName evidence="4">FAD-binding oxidoreductase</fullName>
    </submittedName>
</protein>
<dbReference type="SUPFAM" id="SSF55103">
    <property type="entry name" value="FAD-linked oxidases, C-terminal domain"/>
    <property type="match status" value="1"/>
</dbReference>
<feature type="domain" description="FAD-binding PCMH-type" evidence="3">
    <location>
        <begin position="45"/>
        <end position="218"/>
    </location>
</feature>
<dbReference type="PANTHER" id="PTHR11748:SF119">
    <property type="entry name" value="D-2-HYDROXYGLUTARATE DEHYDROGENASE"/>
    <property type="match status" value="1"/>
</dbReference>
<evidence type="ECO:0000313" key="4">
    <source>
        <dbReference type="EMBL" id="RTQ32112.1"/>
    </source>
</evidence>
<keyword evidence="5" id="KW-1185">Reference proteome</keyword>
<dbReference type="InterPro" id="IPR036318">
    <property type="entry name" value="FAD-bd_PCMH-like_sf"/>
</dbReference>
<dbReference type="InterPro" id="IPR006094">
    <property type="entry name" value="Oxid_FAD_bind_N"/>
</dbReference>
<dbReference type="InterPro" id="IPR016166">
    <property type="entry name" value="FAD-bd_PCMH"/>
</dbReference>
<evidence type="ECO:0000256" key="1">
    <source>
        <dbReference type="ARBA" id="ARBA00022630"/>
    </source>
</evidence>
<evidence type="ECO:0000259" key="3">
    <source>
        <dbReference type="PROSITE" id="PS51387"/>
    </source>
</evidence>
<keyword evidence="1" id="KW-0285">Flavoprotein</keyword>
<dbReference type="GO" id="GO:0004458">
    <property type="term" value="F:D-lactate dehydrogenase (cytochrome) activity"/>
    <property type="evidence" value="ECO:0007669"/>
    <property type="project" value="TreeGrafter"/>
</dbReference>
<dbReference type="Proteomes" id="UP000267418">
    <property type="component" value="Unassembled WGS sequence"/>
</dbReference>
<dbReference type="Pfam" id="PF01565">
    <property type="entry name" value="FAD_binding_4"/>
    <property type="match status" value="1"/>
</dbReference>
<dbReference type="InterPro" id="IPR016164">
    <property type="entry name" value="FAD-linked_Oxase-like_C"/>
</dbReference>
<evidence type="ECO:0000313" key="5">
    <source>
        <dbReference type="Proteomes" id="UP000267418"/>
    </source>
</evidence>
<sequence length="460" mass="50164">MNAPVSAIEQLLLELPDLDWITDESRVTRLSSDFSWFSPVLVRQLKDKRADVVVRPRTEEEIRAVVGACARRCVPITIRGSGTGNYGQTTPLAGGVVLDMTGYNTCLWVRPGVARAQAGIRLGELEKQTKPTGQELRCVPSTYRSATLGGLFGGGFGGVGSINYGPLGAPGNVIGIRAMTIEAEPQVVELRGAEAMRMHHLWGTNGLVLELEIALAPAHPWLETLVTFGDFESALNFADKLAHAPGIVKRGVTFFAAPISDHLAQLAAHLPKGCHTVLSLVAESCEPALLQLVEAHGGTVSYRKTAEEVQKSNRTLMEFTWNHTTLHALKIDPNLTYLQSGFIPGRHVEQVIEMEKLLGGENGEVMMHIEFLRNVAGLMTCSGLQLVRFSTEERLQEIMRIHREHSVHINNPHVNIVEDGKAGGPLPPEVIEVKKRFDPLGLLNPGKLRDWPVKALPAAA</sequence>
<dbReference type="OrthoDB" id="9811557at2"/>
<comment type="caution">
    <text evidence="4">The sequence shown here is derived from an EMBL/GenBank/DDBJ whole genome shotgun (WGS) entry which is preliminary data.</text>
</comment>
<keyword evidence="2" id="KW-0274">FAD</keyword>